<dbReference type="Proteomes" id="UP000464262">
    <property type="component" value="Chromosome 2"/>
</dbReference>
<dbReference type="RefSeq" id="WP_164649926.1">
    <property type="nucleotide sequence ID" value="NZ_CP047476.1"/>
</dbReference>
<dbReference type="AlphaFoldDB" id="A0A7Z2YF12"/>
<reference evidence="1 2" key="1">
    <citation type="submission" date="2020-01" db="EMBL/GenBank/DDBJ databases">
        <title>Whole genome and functional gene identification of agarase of Vibrio HN897.</title>
        <authorList>
            <person name="Liu Y."/>
            <person name="Zhao Z."/>
        </authorList>
    </citation>
    <scope>NUCLEOTIDE SEQUENCE [LARGE SCALE GENOMIC DNA]</scope>
    <source>
        <strain evidence="1 2">HN897</strain>
    </source>
</reference>
<dbReference type="EMBL" id="CP047476">
    <property type="protein sequence ID" value="QIA65027.1"/>
    <property type="molecule type" value="Genomic_DNA"/>
</dbReference>
<accession>A0A7Z2YF12</accession>
<organism evidence="1 2">
    <name type="scientific">Vibrio astriarenae</name>
    <dbReference type="NCBI Taxonomy" id="1481923"/>
    <lineage>
        <taxon>Bacteria</taxon>
        <taxon>Pseudomonadati</taxon>
        <taxon>Pseudomonadota</taxon>
        <taxon>Gammaproteobacteria</taxon>
        <taxon>Vibrionales</taxon>
        <taxon>Vibrionaceae</taxon>
        <taxon>Vibrio</taxon>
    </lineage>
</organism>
<dbReference type="KEGG" id="vas:GT360_15810"/>
<sequence length="105" mass="11941">MRLNFSSQEKQNIFRKMISRTSGRHREMLDELCNAYPTPRTDKELMESLNIGSRESLKSLIHNAGSINPVKRIPSPCGAVSYVFCDQAAKHYLIAREMDKVLVNG</sequence>
<evidence type="ECO:0000313" key="2">
    <source>
        <dbReference type="Proteomes" id="UP000464262"/>
    </source>
</evidence>
<evidence type="ECO:0000313" key="1">
    <source>
        <dbReference type="EMBL" id="QIA65027.1"/>
    </source>
</evidence>
<keyword evidence="2" id="KW-1185">Reference proteome</keyword>
<protein>
    <submittedName>
        <fullName evidence="1">Uncharacterized protein</fullName>
    </submittedName>
</protein>
<name>A0A7Z2YF12_9VIBR</name>
<gene>
    <name evidence="1" type="ORF">GT360_15810</name>
</gene>
<proteinExistence type="predicted"/>